<organism evidence="1 2">
    <name type="scientific">Ancylostoma ceylanicum</name>
    <dbReference type="NCBI Taxonomy" id="53326"/>
    <lineage>
        <taxon>Eukaryota</taxon>
        <taxon>Metazoa</taxon>
        <taxon>Ecdysozoa</taxon>
        <taxon>Nematoda</taxon>
        <taxon>Chromadorea</taxon>
        <taxon>Rhabditida</taxon>
        <taxon>Rhabditina</taxon>
        <taxon>Rhabditomorpha</taxon>
        <taxon>Strongyloidea</taxon>
        <taxon>Ancylostomatidae</taxon>
        <taxon>Ancylostomatinae</taxon>
        <taxon>Ancylostoma</taxon>
    </lineage>
</organism>
<evidence type="ECO:0000313" key="2">
    <source>
        <dbReference type="Proteomes" id="UP000054495"/>
    </source>
</evidence>
<reference evidence="1 2" key="1">
    <citation type="submission" date="2013-05" db="EMBL/GenBank/DDBJ databases">
        <title>Draft genome of the parasitic nematode Anyclostoma ceylanicum.</title>
        <authorList>
            <person name="Mitreva M."/>
        </authorList>
    </citation>
    <scope>NUCLEOTIDE SEQUENCE [LARGE SCALE GENOMIC DNA]</scope>
</reference>
<dbReference type="GO" id="GO:0030286">
    <property type="term" value="C:dynein complex"/>
    <property type="evidence" value="ECO:0007669"/>
    <property type="project" value="InterPro"/>
</dbReference>
<evidence type="ECO:0000313" key="1">
    <source>
        <dbReference type="EMBL" id="EPB80582.1"/>
    </source>
</evidence>
<proteinExistence type="predicted"/>
<keyword evidence="2" id="KW-1185">Reference proteome</keyword>
<gene>
    <name evidence="1" type="ORF">ANCCEY_00296</name>
</gene>
<dbReference type="AlphaFoldDB" id="A0A0D6MDF7"/>
<dbReference type="SUPFAM" id="SSF54648">
    <property type="entry name" value="DLC"/>
    <property type="match status" value="1"/>
</dbReference>
<accession>A0A0D6MDF7</accession>
<dbReference type="InterPro" id="IPR037177">
    <property type="entry name" value="DLC_sf"/>
</dbReference>
<dbReference type="Proteomes" id="UP000054495">
    <property type="component" value="Unassembled WGS sequence"/>
</dbReference>
<dbReference type="EMBL" id="KE124778">
    <property type="protein sequence ID" value="EPB80582.1"/>
    <property type="molecule type" value="Genomic_DNA"/>
</dbReference>
<dbReference type="Gene3D" id="3.30.740.10">
    <property type="entry name" value="Protein Inhibitor Of Neuronal Nitric Oxide Synthase"/>
    <property type="match status" value="1"/>
</dbReference>
<sequence>MGVMQILRILQKWAVSGYPRLCKHTVPQYPGILVLQSVLTLALLQCRLNPEEIRNTNSAKLILPLISEYLQFILYSIWLLSLAVYGEEIEIRKSMTHANEILVEGVEIEEERPKNHVEKCVPTKSVTVKSTDMSEDMQQEAIAVAHRAIEQFQLEKYKYYW</sequence>
<dbReference type="GO" id="GO:0007017">
    <property type="term" value="P:microtubule-based process"/>
    <property type="evidence" value="ECO:0007669"/>
    <property type="project" value="InterPro"/>
</dbReference>
<name>A0A0D6MDF7_9BILA</name>
<protein>
    <submittedName>
        <fullName evidence="1">Uncharacterized protein</fullName>
    </submittedName>
</protein>